<dbReference type="Proteomes" id="UP000431269">
    <property type="component" value="Chromosome"/>
</dbReference>
<gene>
    <name evidence="4" type="primary">yciK</name>
    <name evidence="4" type="ORF">DSM104635_02343</name>
</gene>
<dbReference type="GO" id="GO:0016020">
    <property type="term" value="C:membrane"/>
    <property type="evidence" value="ECO:0007669"/>
    <property type="project" value="TreeGrafter"/>
</dbReference>
<dbReference type="InterPro" id="IPR057326">
    <property type="entry name" value="KR_dom"/>
</dbReference>
<dbReference type="PROSITE" id="PS00061">
    <property type="entry name" value="ADH_SHORT"/>
    <property type="match status" value="1"/>
</dbReference>
<keyword evidence="2 4" id="KW-0560">Oxidoreductase</keyword>
<feature type="domain" description="Ketoreductase" evidence="3">
    <location>
        <begin position="7"/>
        <end position="182"/>
    </location>
</feature>
<evidence type="ECO:0000259" key="3">
    <source>
        <dbReference type="SMART" id="SM00822"/>
    </source>
</evidence>
<evidence type="ECO:0000256" key="1">
    <source>
        <dbReference type="ARBA" id="ARBA00006484"/>
    </source>
</evidence>
<evidence type="ECO:0000313" key="5">
    <source>
        <dbReference type="Proteomes" id="UP000431269"/>
    </source>
</evidence>
<dbReference type="RefSeq" id="WP_158766350.1">
    <property type="nucleotide sequence ID" value="NZ_CP047045.1"/>
</dbReference>
<dbReference type="PRINTS" id="PR00081">
    <property type="entry name" value="GDHRDH"/>
</dbReference>
<dbReference type="CDD" id="cd05233">
    <property type="entry name" value="SDR_c"/>
    <property type="match status" value="1"/>
</dbReference>
<dbReference type="EC" id="1.-.-.-" evidence="4"/>
<evidence type="ECO:0000313" key="4">
    <source>
        <dbReference type="EMBL" id="QGZ95494.1"/>
    </source>
</evidence>
<dbReference type="PANTHER" id="PTHR44196">
    <property type="entry name" value="DEHYDROGENASE/REDUCTASE SDR FAMILY MEMBER 7B"/>
    <property type="match status" value="1"/>
</dbReference>
<dbReference type="InterPro" id="IPR020904">
    <property type="entry name" value="Sc_DH/Rdtase_CS"/>
</dbReference>
<dbReference type="GO" id="GO:0016491">
    <property type="term" value="F:oxidoreductase activity"/>
    <property type="evidence" value="ECO:0007669"/>
    <property type="project" value="UniProtKB-KW"/>
</dbReference>
<dbReference type="AlphaFoldDB" id="A0A6I6MSC5"/>
<dbReference type="Pfam" id="PF00106">
    <property type="entry name" value="adh_short"/>
    <property type="match status" value="1"/>
</dbReference>
<dbReference type="EMBL" id="CP047045">
    <property type="protein sequence ID" value="QGZ95494.1"/>
    <property type="molecule type" value="Genomic_DNA"/>
</dbReference>
<dbReference type="InterPro" id="IPR036291">
    <property type="entry name" value="NAD(P)-bd_dom_sf"/>
</dbReference>
<comment type="similarity">
    <text evidence="1">Belongs to the short-chain dehydrogenases/reductases (SDR) family.</text>
</comment>
<protein>
    <submittedName>
        <fullName evidence="4">Putative oxidoreductase YciK</fullName>
        <ecNumber evidence="4">1.-.-.-</ecNumber>
    </submittedName>
</protein>
<evidence type="ECO:0000256" key="2">
    <source>
        <dbReference type="ARBA" id="ARBA00023002"/>
    </source>
</evidence>
<reference evidence="5" key="1">
    <citation type="submission" date="2019-12" db="EMBL/GenBank/DDBJ databases">
        <title>Complete genome of Terracaulis silvestris 0127_4.</title>
        <authorList>
            <person name="Vieira S."/>
            <person name="Riedel T."/>
            <person name="Sproer C."/>
            <person name="Pascual J."/>
            <person name="Boedeker C."/>
            <person name="Overmann J."/>
        </authorList>
    </citation>
    <scope>NUCLEOTIDE SEQUENCE [LARGE SCALE GENOMIC DNA]</scope>
    <source>
        <strain evidence="5">0127_4</strain>
    </source>
</reference>
<dbReference type="PANTHER" id="PTHR44196:SF4">
    <property type="entry name" value="SHORT CHAIN DEHYDROGENASE"/>
    <property type="match status" value="1"/>
</dbReference>
<dbReference type="InterPro" id="IPR002347">
    <property type="entry name" value="SDR_fam"/>
</dbReference>
<sequence length="235" mass="24866">MTNANGRTALVTGASRGIGRAVAVELAKQGWRVVCVARSQKALEQLDDRIRSEGGEATLVPMDLKDFVGIDQLGAALFERFGKLDALAACAGSLGSVTPAHQVTPAVMDEAMAVNFTANYRLIRSMHPLLRASDAGRAVFVTSGIATNPLAYFGPYAASKAALDALVKTWAAEINITPIRANLFSPGPVRTAMRAKAFPGEDPNTLPTPEEVAPQIVAMLAADYAANGEIVRFKR</sequence>
<keyword evidence="5" id="KW-1185">Reference proteome</keyword>
<name>A0A6I6MSC5_9CAUL</name>
<organism evidence="4 5">
    <name type="scientific">Terricaulis silvestris</name>
    <dbReference type="NCBI Taxonomy" id="2686094"/>
    <lineage>
        <taxon>Bacteria</taxon>
        <taxon>Pseudomonadati</taxon>
        <taxon>Pseudomonadota</taxon>
        <taxon>Alphaproteobacteria</taxon>
        <taxon>Caulobacterales</taxon>
        <taxon>Caulobacteraceae</taxon>
        <taxon>Terricaulis</taxon>
    </lineage>
</organism>
<proteinExistence type="inferred from homology"/>
<dbReference type="SUPFAM" id="SSF51735">
    <property type="entry name" value="NAD(P)-binding Rossmann-fold domains"/>
    <property type="match status" value="1"/>
</dbReference>
<dbReference type="Gene3D" id="3.40.50.720">
    <property type="entry name" value="NAD(P)-binding Rossmann-like Domain"/>
    <property type="match status" value="1"/>
</dbReference>
<dbReference type="SMART" id="SM00822">
    <property type="entry name" value="PKS_KR"/>
    <property type="match status" value="1"/>
</dbReference>
<accession>A0A6I6MSC5</accession>
<dbReference type="KEGG" id="tsv:DSM104635_02343"/>